<dbReference type="AlphaFoldDB" id="A0A132BCR5"/>
<keyword evidence="2 5" id="KW-0812">Transmembrane</keyword>
<dbReference type="Proteomes" id="UP000070700">
    <property type="component" value="Unassembled WGS sequence"/>
</dbReference>
<feature type="transmembrane region" description="Helical" evidence="5">
    <location>
        <begin position="151"/>
        <end position="172"/>
    </location>
</feature>
<keyword evidence="3 5" id="KW-1133">Transmembrane helix</keyword>
<feature type="transmembrane region" description="Helical" evidence="5">
    <location>
        <begin position="63"/>
        <end position="87"/>
    </location>
</feature>
<dbReference type="InterPro" id="IPR007271">
    <property type="entry name" value="Nuc_sug_transpt"/>
</dbReference>
<evidence type="ECO:0000256" key="5">
    <source>
        <dbReference type="SAM" id="Phobius"/>
    </source>
</evidence>
<dbReference type="PANTHER" id="PTHR10231">
    <property type="entry name" value="NUCLEOTIDE-SUGAR TRANSMEMBRANE TRANSPORTER"/>
    <property type="match status" value="1"/>
</dbReference>
<dbReference type="OrthoDB" id="408493at2759"/>
<organism evidence="6 7">
    <name type="scientific">Mollisia scopiformis</name>
    <name type="common">Conifer needle endophyte fungus</name>
    <name type="synonym">Phialocephala scopiformis</name>
    <dbReference type="NCBI Taxonomy" id="149040"/>
    <lineage>
        <taxon>Eukaryota</taxon>
        <taxon>Fungi</taxon>
        <taxon>Dikarya</taxon>
        <taxon>Ascomycota</taxon>
        <taxon>Pezizomycotina</taxon>
        <taxon>Leotiomycetes</taxon>
        <taxon>Helotiales</taxon>
        <taxon>Mollisiaceae</taxon>
        <taxon>Mollisia</taxon>
    </lineage>
</organism>
<feature type="non-terminal residue" evidence="6">
    <location>
        <position position="1"/>
    </location>
</feature>
<protein>
    <submittedName>
        <fullName evidence="6">Uncharacterized protein</fullName>
    </submittedName>
</protein>
<dbReference type="GO" id="GO:0015165">
    <property type="term" value="F:pyrimidine nucleotide-sugar transmembrane transporter activity"/>
    <property type="evidence" value="ECO:0007669"/>
    <property type="project" value="InterPro"/>
</dbReference>
<feature type="transmembrane region" description="Helical" evidence="5">
    <location>
        <begin position="120"/>
        <end position="139"/>
    </location>
</feature>
<feature type="transmembrane region" description="Helical" evidence="5">
    <location>
        <begin position="221"/>
        <end position="242"/>
    </location>
</feature>
<dbReference type="KEGG" id="psco:LY89DRAFT_759987"/>
<dbReference type="GeneID" id="28831220"/>
<feature type="transmembrane region" description="Helical" evidence="5">
    <location>
        <begin position="20"/>
        <end position="42"/>
    </location>
</feature>
<evidence type="ECO:0000256" key="3">
    <source>
        <dbReference type="ARBA" id="ARBA00022989"/>
    </source>
</evidence>
<reference evidence="6 7" key="1">
    <citation type="submission" date="2015-10" db="EMBL/GenBank/DDBJ databases">
        <title>Full genome of DAOMC 229536 Phialocephala scopiformis, a fungal endophyte of spruce producing the potent anti-insectan compound rugulosin.</title>
        <authorList>
            <consortium name="DOE Joint Genome Institute"/>
            <person name="Walker A.K."/>
            <person name="Frasz S.L."/>
            <person name="Seifert K.A."/>
            <person name="Miller J.D."/>
            <person name="Mondo S.J."/>
            <person name="Labutti K."/>
            <person name="Lipzen A."/>
            <person name="Dockter R."/>
            <person name="Kennedy M."/>
            <person name="Grigoriev I.V."/>
            <person name="Spatafora J.W."/>
        </authorList>
    </citation>
    <scope>NUCLEOTIDE SEQUENCE [LARGE SCALE GENOMIC DNA]</scope>
    <source>
        <strain evidence="6 7">CBS 120377</strain>
    </source>
</reference>
<feature type="transmembrane region" description="Helical" evidence="5">
    <location>
        <begin position="249"/>
        <end position="269"/>
    </location>
</feature>
<feature type="transmembrane region" description="Helical" evidence="5">
    <location>
        <begin position="184"/>
        <end position="209"/>
    </location>
</feature>
<evidence type="ECO:0000256" key="2">
    <source>
        <dbReference type="ARBA" id="ARBA00022692"/>
    </source>
</evidence>
<dbReference type="InParanoid" id="A0A132BCR5"/>
<dbReference type="GO" id="GO:0000139">
    <property type="term" value="C:Golgi membrane"/>
    <property type="evidence" value="ECO:0007669"/>
    <property type="project" value="InterPro"/>
</dbReference>
<comment type="subcellular location">
    <subcellularLocation>
        <location evidence="1">Membrane</location>
        <topology evidence="1">Multi-pass membrane protein</topology>
    </subcellularLocation>
</comment>
<evidence type="ECO:0000313" key="7">
    <source>
        <dbReference type="Proteomes" id="UP000070700"/>
    </source>
</evidence>
<evidence type="ECO:0000313" key="6">
    <source>
        <dbReference type="EMBL" id="KUJ10222.1"/>
    </source>
</evidence>
<evidence type="ECO:0000256" key="1">
    <source>
        <dbReference type="ARBA" id="ARBA00004141"/>
    </source>
</evidence>
<evidence type="ECO:0000256" key="4">
    <source>
        <dbReference type="ARBA" id="ARBA00023136"/>
    </source>
</evidence>
<proteinExistence type="predicted"/>
<gene>
    <name evidence="6" type="ORF">LY89DRAFT_759987</name>
</gene>
<name>A0A132BCR5_MOLSC</name>
<keyword evidence="7" id="KW-1185">Reference proteome</keyword>
<dbReference type="RefSeq" id="XP_018064577.1">
    <property type="nucleotide sequence ID" value="XM_018221494.1"/>
</dbReference>
<sequence length="369" mass="40867">ETLRANYAYYAFHTFPQISASLITILSEATKLLVAAAFLILWTKTSISARLETLKTSDSSSTMEALLQYAVPAALYLINNLIYFTVLPHATPILLHVCMLMKLPASAILHHYMIKKQQNIHAWISLALLCVGLIIFSVPSKPQNNSESTSVRWYFAPTSGLVIACISALASINTEKLTKIGDFWASQLCLYAFGLLFSIVAYPLVFVLNPATSSTTPNEDFLPALGVLVIVTALTGLIVAAVLRAKDNILKIIGIATSLITIAISQYLFLPELRPSMVTVWKICGGGVVCLTTWTYSYYSKEHWQHPTARYLPIVNERHEEHTTSEESLGRDMSEKSASVGFFVPDATKVFACTLIIIFFTVEIKYRNI</sequence>
<keyword evidence="4 5" id="KW-0472">Membrane</keyword>
<accession>A0A132BCR5</accession>
<feature type="transmembrane region" description="Helical" evidence="5">
    <location>
        <begin position="93"/>
        <end position="113"/>
    </location>
</feature>
<dbReference type="EMBL" id="KQ947429">
    <property type="protein sequence ID" value="KUJ10222.1"/>
    <property type="molecule type" value="Genomic_DNA"/>
</dbReference>
<feature type="transmembrane region" description="Helical" evidence="5">
    <location>
        <begin position="342"/>
        <end position="362"/>
    </location>
</feature>
<dbReference type="Pfam" id="PF04142">
    <property type="entry name" value="Nuc_sug_transp"/>
    <property type="match status" value="1"/>
</dbReference>